<comment type="caution">
    <text evidence="3">The sequence shown here is derived from an EMBL/GenBank/DDBJ whole genome shotgun (WGS) entry which is preliminary data.</text>
</comment>
<keyword evidence="4" id="KW-1185">Reference proteome</keyword>
<organism evidence="3 4">
    <name type="scientific">Trametes pubescens</name>
    <name type="common">White-rot fungus</name>
    <dbReference type="NCBI Taxonomy" id="154538"/>
    <lineage>
        <taxon>Eukaryota</taxon>
        <taxon>Fungi</taxon>
        <taxon>Dikarya</taxon>
        <taxon>Basidiomycota</taxon>
        <taxon>Agaricomycotina</taxon>
        <taxon>Agaricomycetes</taxon>
        <taxon>Polyporales</taxon>
        <taxon>Polyporaceae</taxon>
        <taxon>Trametes</taxon>
    </lineage>
</organism>
<evidence type="ECO:0000256" key="2">
    <source>
        <dbReference type="SAM" id="Phobius"/>
    </source>
</evidence>
<feature type="transmembrane region" description="Helical" evidence="2">
    <location>
        <begin position="51"/>
        <end position="69"/>
    </location>
</feature>
<dbReference type="AlphaFoldDB" id="A0A1M2V849"/>
<sequence>MSSSRAPEPLSPRTVLSTEPPREDRPQTTMFSLTSKSSSNNTKARDPVRTILVFAAVVAPLAILPYFLVRRHLTGLRTELKALRTANTKLAKELQRVKWDIDNGFGGVQRHVDATVEREGTKLGKMLQQAEWRAQERDGMGRAWEDEMRKSVGVLLSENLARRTRLAEELKGIGHSLADTAAFVQEVEMRQGWVPRPDDGRGIERTRRLAVRLLEDADSMEKQQGGPPQADNRVEESQPH</sequence>
<dbReference type="OrthoDB" id="3232130at2759"/>
<dbReference type="EMBL" id="MNAD01001599">
    <property type="protein sequence ID" value="OJT03745.1"/>
    <property type="molecule type" value="Genomic_DNA"/>
</dbReference>
<evidence type="ECO:0000313" key="3">
    <source>
        <dbReference type="EMBL" id="OJT03745.1"/>
    </source>
</evidence>
<dbReference type="OMA" id="IRQFAYK"/>
<accession>A0A1M2V849</accession>
<gene>
    <name evidence="3" type="ORF">TRAPUB_5567</name>
</gene>
<feature type="region of interest" description="Disordered" evidence="1">
    <location>
        <begin position="1"/>
        <end position="44"/>
    </location>
</feature>
<keyword evidence="2" id="KW-1133">Transmembrane helix</keyword>
<proteinExistence type="predicted"/>
<evidence type="ECO:0000313" key="4">
    <source>
        <dbReference type="Proteomes" id="UP000184267"/>
    </source>
</evidence>
<keyword evidence="2" id="KW-0472">Membrane</keyword>
<name>A0A1M2V849_TRAPU</name>
<evidence type="ECO:0000256" key="1">
    <source>
        <dbReference type="SAM" id="MobiDB-lite"/>
    </source>
</evidence>
<reference evidence="3 4" key="1">
    <citation type="submission" date="2016-10" db="EMBL/GenBank/DDBJ databases">
        <title>Genome sequence of the basidiomycete white-rot fungus Trametes pubescens.</title>
        <authorList>
            <person name="Makela M.R."/>
            <person name="Granchi Z."/>
            <person name="Peng M."/>
            <person name="De Vries R.P."/>
            <person name="Grigoriev I."/>
            <person name="Riley R."/>
            <person name="Hilden K."/>
        </authorList>
    </citation>
    <scope>NUCLEOTIDE SEQUENCE [LARGE SCALE GENOMIC DNA]</scope>
    <source>
        <strain evidence="3 4">FBCC735</strain>
    </source>
</reference>
<dbReference type="Proteomes" id="UP000184267">
    <property type="component" value="Unassembled WGS sequence"/>
</dbReference>
<feature type="region of interest" description="Disordered" evidence="1">
    <location>
        <begin position="214"/>
        <end position="240"/>
    </location>
</feature>
<protein>
    <submittedName>
        <fullName evidence="3">Uncharacterized protein</fullName>
    </submittedName>
</protein>
<keyword evidence="2" id="KW-0812">Transmembrane</keyword>